<dbReference type="WBParaSite" id="EgrG_000761900">
    <property type="protein sequence ID" value="EgrG_000761900"/>
    <property type="gene ID" value="EgrG_000761900"/>
</dbReference>
<name>A0A068W7I6_ECHGR</name>
<proteinExistence type="predicted"/>
<evidence type="ECO:0000256" key="2">
    <source>
        <dbReference type="SAM" id="MobiDB-lite"/>
    </source>
</evidence>
<reference evidence="5" key="3">
    <citation type="submission" date="2020-10" db="UniProtKB">
        <authorList>
            <consortium name="WormBaseParasite"/>
        </authorList>
    </citation>
    <scope>IDENTIFICATION</scope>
</reference>
<evidence type="ECO:0000256" key="1">
    <source>
        <dbReference type="SAM" id="Coils"/>
    </source>
</evidence>
<protein>
    <submittedName>
        <fullName evidence="3 5">DUF4207 domain containing protein</fullName>
    </submittedName>
</protein>
<gene>
    <name evidence="3" type="ORF">EgrG_000761900</name>
</gene>
<evidence type="ECO:0000313" key="3">
    <source>
        <dbReference type="EMBL" id="CDS15226.1"/>
    </source>
</evidence>
<dbReference type="GO" id="GO:0000235">
    <property type="term" value="C:astral microtubule"/>
    <property type="evidence" value="ECO:0007669"/>
    <property type="project" value="TreeGrafter"/>
</dbReference>
<dbReference type="EMBL" id="LK028576">
    <property type="protein sequence ID" value="CDS15226.1"/>
    <property type="molecule type" value="Genomic_DNA"/>
</dbReference>
<accession>A0A068W7I6</accession>
<reference evidence="3 4" key="1">
    <citation type="journal article" date="2013" name="Nature">
        <title>The genomes of four tapeworm species reveal adaptations to parasitism.</title>
        <authorList>
            <person name="Tsai I.J."/>
            <person name="Zarowiecki M."/>
            <person name="Holroyd N."/>
            <person name="Garciarrubio A."/>
            <person name="Sanchez-Flores A."/>
            <person name="Brooks K.L."/>
            <person name="Tracey A."/>
            <person name="Bobes R.J."/>
            <person name="Fragoso G."/>
            <person name="Sciutto E."/>
            <person name="Aslett M."/>
            <person name="Beasley H."/>
            <person name="Bennett H.M."/>
            <person name="Cai J."/>
            <person name="Camicia F."/>
            <person name="Clark R."/>
            <person name="Cucher M."/>
            <person name="De Silva N."/>
            <person name="Day T.A."/>
            <person name="Deplazes P."/>
            <person name="Estrada K."/>
            <person name="Fernandez C."/>
            <person name="Holland P.W."/>
            <person name="Hou J."/>
            <person name="Hu S."/>
            <person name="Huckvale T."/>
            <person name="Hung S.S."/>
            <person name="Kamenetzky L."/>
            <person name="Keane J.A."/>
            <person name="Kiss F."/>
            <person name="Koziol U."/>
            <person name="Lambert O."/>
            <person name="Liu K."/>
            <person name="Luo X."/>
            <person name="Luo Y."/>
            <person name="Macchiaroli N."/>
            <person name="Nichol S."/>
            <person name="Paps J."/>
            <person name="Parkinson J."/>
            <person name="Pouchkina-Stantcheva N."/>
            <person name="Riddiford N."/>
            <person name="Rosenzvit M."/>
            <person name="Salinas G."/>
            <person name="Wasmuth J.D."/>
            <person name="Zamanian M."/>
            <person name="Zheng Y."/>
            <person name="Cai X."/>
            <person name="Soberon X."/>
            <person name="Olson P.D."/>
            <person name="Laclette J.P."/>
            <person name="Brehm K."/>
            <person name="Berriman M."/>
            <person name="Garciarrubio A."/>
            <person name="Bobes R.J."/>
            <person name="Fragoso G."/>
            <person name="Sanchez-Flores A."/>
            <person name="Estrada K."/>
            <person name="Cevallos M.A."/>
            <person name="Morett E."/>
            <person name="Gonzalez V."/>
            <person name="Portillo T."/>
            <person name="Ochoa-Leyva A."/>
            <person name="Jose M.V."/>
            <person name="Sciutto E."/>
            <person name="Landa A."/>
            <person name="Jimenez L."/>
            <person name="Valdes V."/>
            <person name="Carrero J.C."/>
            <person name="Larralde C."/>
            <person name="Morales-Montor J."/>
            <person name="Limon-Lason J."/>
            <person name="Soberon X."/>
            <person name="Laclette J.P."/>
        </authorList>
    </citation>
    <scope>NUCLEOTIDE SEQUENCE [LARGE SCALE GENOMIC DNA]</scope>
</reference>
<feature type="region of interest" description="Disordered" evidence="2">
    <location>
        <begin position="173"/>
        <end position="281"/>
    </location>
</feature>
<organism evidence="3">
    <name type="scientific">Echinococcus granulosus</name>
    <name type="common">Hydatid tapeworm</name>
    <dbReference type="NCBI Taxonomy" id="6210"/>
    <lineage>
        <taxon>Eukaryota</taxon>
        <taxon>Metazoa</taxon>
        <taxon>Spiralia</taxon>
        <taxon>Lophotrochozoa</taxon>
        <taxon>Platyhelminthes</taxon>
        <taxon>Cestoda</taxon>
        <taxon>Eucestoda</taxon>
        <taxon>Cyclophyllidea</taxon>
        <taxon>Taeniidae</taxon>
        <taxon>Echinococcus</taxon>
        <taxon>Echinococcus granulosus group</taxon>
    </lineage>
</organism>
<dbReference type="Proteomes" id="UP000492820">
    <property type="component" value="Unassembled WGS sequence"/>
</dbReference>
<sequence>MALDSEFQTFDDPFGLCSHSSPAPRTHINYGSNAVGGSFLLQQADEPRTNISPSDLTRVNGNLNSDGTPLSLLEDLSNLRLNANGNSPSSTPNNYAHPNYLLETNKPQNFSTLSKPRPAYPYDASLQESPDAASDTIDLKMFETSFRGDKSLNTGGLEETTKSVISDVARKSNESLNKSKNDSAVISKSSKGPSRSGGQESMASPKVERPSSKVNAPTGPPAVLRVGATRGNKRVIGLVPQSTHHYQSPPRPLRPTAPPSAAQSITSSGSGGVADGLGMRDGRPIRVQSSLELRDLTFQTWCAKRGKQYLEERRSEQLRRMQAEEETKRQKVEKVKQNEEIFTMWVAKKRAQETEERKKRQKVEEAKRKAEESKKQHKAEAVKAYEAWRSQKSRQTERRRSVIEVTREKTVEELKRKFDKAVAAQLAFEAWQKQANQRLQKAHQLAVERAKKEKLRKSEEEAMRKELARTSYAQWESRKASESQSAKTTSSLHLTTHKPPWRPTSGRVILP</sequence>
<feature type="region of interest" description="Disordered" evidence="2">
    <location>
        <begin position="106"/>
        <end position="129"/>
    </location>
</feature>
<dbReference type="InterPro" id="IPR026106">
    <property type="entry name" value="MAP9"/>
</dbReference>
<evidence type="ECO:0000313" key="4">
    <source>
        <dbReference type="Proteomes" id="UP000492820"/>
    </source>
</evidence>
<feature type="compositionally biased region" description="Polar residues" evidence="2">
    <location>
        <begin position="482"/>
        <end position="494"/>
    </location>
</feature>
<reference evidence="3" key="2">
    <citation type="submission" date="2014-06" db="EMBL/GenBank/DDBJ databases">
        <authorList>
            <person name="Aslett M."/>
        </authorList>
    </citation>
    <scope>NUCLEOTIDE SEQUENCE</scope>
</reference>
<dbReference type="GO" id="GO:0090307">
    <property type="term" value="P:mitotic spindle assembly"/>
    <property type="evidence" value="ECO:0007669"/>
    <property type="project" value="TreeGrafter"/>
</dbReference>
<dbReference type="PANTHER" id="PTHR14739">
    <property type="entry name" value="MICROTUBULE-ASSOCIATED PROTEIN 9"/>
    <property type="match status" value="1"/>
</dbReference>
<feature type="compositionally biased region" description="Pro residues" evidence="2">
    <location>
        <begin position="249"/>
        <end position="258"/>
    </location>
</feature>
<feature type="coiled-coil region" evidence="1">
    <location>
        <begin position="307"/>
        <end position="387"/>
    </location>
</feature>
<dbReference type="PANTHER" id="PTHR14739:SF9">
    <property type="entry name" value="MICROTUBULE-ASSOCIATED PROTEIN 9"/>
    <property type="match status" value="1"/>
</dbReference>
<dbReference type="GO" id="GO:1902412">
    <property type="term" value="P:regulation of mitotic cytokinesis"/>
    <property type="evidence" value="ECO:0007669"/>
    <property type="project" value="TreeGrafter"/>
</dbReference>
<evidence type="ECO:0000313" key="5">
    <source>
        <dbReference type="WBParaSite" id="EgrG_000761900"/>
    </source>
</evidence>
<dbReference type="GO" id="GO:0008017">
    <property type="term" value="F:microtubule binding"/>
    <property type="evidence" value="ECO:0007669"/>
    <property type="project" value="TreeGrafter"/>
</dbReference>
<feature type="compositionally biased region" description="Low complexity" evidence="2">
    <location>
        <begin position="187"/>
        <end position="198"/>
    </location>
</feature>
<dbReference type="AlphaFoldDB" id="A0A068W7I6"/>
<feature type="region of interest" description="Disordered" evidence="2">
    <location>
        <begin position="470"/>
        <end position="511"/>
    </location>
</feature>
<dbReference type="GO" id="GO:0000281">
    <property type="term" value="P:mitotic cytokinesis"/>
    <property type="evidence" value="ECO:0007669"/>
    <property type="project" value="InterPro"/>
</dbReference>
<keyword evidence="1" id="KW-0175">Coiled coil</keyword>